<gene>
    <name evidence="1" type="ORF">SNAT2548_LOCUS1259</name>
</gene>
<accession>A0A812H6L1</accession>
<reference evidence="1" key="1">
    <citation type="submission" date="2021-02" db="EMBL/GenBank/DDBJ databases">
        <authorList>
            <person name="Dougan E. K."/>
            <person name="Rhodes N."/>
            <person name="Thang M."/>
            <person name="Chan C."/>
        </authorList>
    </citation>
    <scope>NUCLEOTIDE SEQUENCE</scope>
</reference>
<organism evidence="1 2">
    <name type="scientific">Symbiodinium natans</name>
    <dbReference type="NCBI Taxonomy" id="878477"/>
    <lineage>
        <taxon>Eukaryota</taxon>
        <taxon>Sar</taxon>
        <taxon>Alveolata</taxon>
        <taxon>Dinophyceae</taxon>
        <taxon>Suessiales</taxon>
        <taxon>Symbiodiniaceae</taxon>
        <taxon>Symbiodinium</taxon>
    </lineage>
</organism>
<keyword evidence="2" id="KW-1185">Reference proteome</keyword>
<evidence type="ECO:0000313" key="1">
    <source>
        <dbReference type="EMBL" id="CAE6942395.1"/>
    </source>
</evidence>
<name>A0A812H6L1_9DINO</name>
<comment type="caution">
    <text evidence="1">The sequence shown here is derived from an EMBL/GenBank/DDBJ whole genome shotgun (WGS) entry which is preliminary data.</text>
</comment>
<proteinExistence type="predicted"/>
<dbReference type="AlphaFoldDB" id="A0A812H6L1"/>
<sequence>MTDGALSLGYSFPKRQAIEAYNARHPDQPADVNFAGCMEDELPEVSDWIQTKLNPFYTLGPGGEKLMWAFQAHQAKIFFWRDTRDSFLIGFHIMCFRCGDGQNWTSMPFPDLALSAGEQRRLDDAVGELGLPAPALTVMVNS</sequence>
<dbReference type="Proteomes" id="UP000604046">
    <property type="component" value="Unassembled WGS sequence"/>
</dbReference>
<protein>
    <submittedName>
        <fullName evidence="1">Uncharacterized protein</fullName>
    </submittedName>
</protein>
<dbReference type="EMBL" id="CAJNDS010000068">
    <property type="protein sequence ID" value="CAE6942395.1"/>
    <property type="molecule type" value="Genomic_DNA"/>
</dbReference>
<evidence type="ECO:0000313" key="2">
    <source>
        <dbReference type="Proteomes" id="UP000604046"/>
    </source>
</evidence>